<accession>A0A0J6G744</accession>
<dbReference type="PATRIC" id="fig|882211.3.peg.4629"/>
<dbReference type="InterPro" id="IPR036721">
    <property type="entry name" value="RCK_C_sf"/>
</dbReference>
<sequence length="458" mass="49929">MKIIILGAGQVGGTLAEHLASEANDITVVDTDGDRLRDLGDRLDIRTVQGRASLPNVLRQAGADDADMLVAVTNSDETNMVACQVAYTLFHTPTKIARVREAAYLTRGEELFDNDAIPVDVLISPEQVVTNYIKRLIEHPGALQVIDFAGGKAQLVAVKAYYGGPLIGQQLRQLREHMPNVDTRVAAIFRRDRPITPRGDTIIEADDEVFFIAAKANIRAVMSEMRRLDESYKRIVIAGGGQIGERLAEAIESRYQVKIIEMNAARCRYLSDTLDSTVVLQGSASDRDLMLEENIADADLFLALTNDDEANIMSSLLAKRLGAKKVMTIINNPAYVDLIQGGEIDIAISPQLATIGTLLAHVRRGDIVSVHSLRRGAAEAIEAIAHGDSKSSKVIGRSIGEIHLPPGTTIGAIIRDEEVLIAHDATIINAGDHVILFLVDKKHIRDVEKLFHVGLSFF</sequence>
<keyword evidence="11" id="KW-1185">Reference proteome</keyword>
<evidence type="ECO:0000313" key="10">
    <source>
        <dbReference type="EMBL" id="SEE44146.1"/>
    </source>
</evidence>
<reference evidence="10" key="1">
    <citation type="submission" date="2016-10" db="EMBL/GenBank/DDBJ databases">
        <authorList>
            <person name="Varghese N."/>
            <person name="Submissions S."/>
        </authorList>
    </citation>
    <scope>NUCLEOTIDE SEQUENCE [LARGE SCALE GENOMIC DNA]</scope>
    <source>
        <strain evidence="10">LMG 25555</strain>
    </source>
</reference>
<dbReference type="InterPro" id="IPR036291">
    <property type="entry name" value="NAD(P)-bd_dom_sf"/>
</dbReference>
<dbReference type="Pfam" id="PF02080">
    <property type="entry name" value="TrkA_C"/>
    <property type="match status" value="2"/>
</dbReference>
<dbReference type="GO" id="GO:0015079">
    <property type="term" value="F:potassium ion transmembrane transporter activity"/>
    <property type="evidence" value="ECO:0007669"/>
    <property type="project" value="InterPro"/>
</dbReference>
<keyword evidence="6" id="KW-0520">NAD</keyword>
<feature type="domain" description="RCK C-terminal" evidence="9">
    <location>
        <begin position="143"/>
        <end position="227"/>
    </location>
</feature>
<evidence type="ECO:0000259" key="8">
    <source>
        <dbReference type="PROSITE" id="PS51201"/>
    </source>
</evidence>
<gene>
    <name evidence="10" type="ORF">SAMN04489800_0836</name>
</gene>
<dbReference type="Gene3D" id="3.40.50.720">
    <property type="entry name" value="NAD(P)-binding Rossmann-like Domain"/>
    <property type="match status" value="2"/>
</dbReference>
<evidence type="ECO:0000313" key="11">
    <source>
        <dbReference type="Proteomes" id="UP000183613"/>
    </source>
</evidence>
<proteinExistence type="predicted"/>
<dbReference type="Pfam" id="PF02254">
    <property type="entry name" value="TrkA_N"/>
    <property type="match status" value="2"/>
</dbReference>
<dbReference type="Proteomes" id="UP000183613">
    <property type="component" value="Unassembled WGS sequence"/>
</dbReference>
<dbReference type="NCBIfam" id="NF007032">
    <property type="entry name" value="PRK09496.1-4"/>
    <property type="match status" value="1"/>
</dbReference>
<dbReference type="PROSITE" id="PS51201">
    <property type="entry name" value="RCK_N"/>
    <property type="match status" value="2"/>
</dbReference>
<dbReference type="InterPro" id="IPR006036">
    <property type="entry name" value="K_uptake_TrkA"/>
</dbReference>
<dbReference type="PROSITE" id="PS51202">
    <property type="entry name" value="RCK_C"/>
    <property type="match status" value="2"/>
</dbReference>
<dbReference type="PANTHER" id="PTHR43833:SF5">
    <property type="entry name" value="TRK SYSTEM POTASSIUM UPTAKE PROTEIN TRKA"/>
    <property type="match status" value="1"/>
</dbReference>
<name>A0A0J6G744_PSEDM</name>
<dbReference type="FunFam" id="3.30.70.1450:FF:000001">
    <property type="entry name" value="Trk system potassium transporter TrkA"/>
    <property type="match status" value="1"/>
</dbReference>
<feature type="domain" description="RCK N-terminal" evidence="8">
    <location>
        <begin position="1"/>
        <end position="118"/>
    </location>
</feature>
<keyword evidence="7" id="KW-0406">Ion transport</keyword>
<dbReference type="NCBIfam" id="NF007039">
    <property type="entry name" value="PRK09496.3-2"/>
    <property type="match status" value="1"/>
</dbReference>
<keyword evidence="2" id="KW-0813">Transport</keyword>
<dbReference type="Gene3D" id="3.30.70.1450">
    <property type="entry name" value="Regulator of K+ conductance, C-terminal domain"/>
    <property type="match status" value="2"/>
</dbReference>
<dbReference type="InterPro" id="IPR050721">
    <property type="entry name" value="Trk_Ktr_HKT_K-transport"/>
</dbReference>
<evidence type="ECO:0000259" key="9">
    <source>
        <dbReference type="PROSITE" id="PS51202"/>
    </source>
</evidence>
<dbReference type="GO" id="GO:0005886">
    <property type="term" value="C:plasma membrane"/>
    <property type="evidence" value="ECO:0007669"/>
    <property type="project" value="InterPro"/>
</dbReference>
<dbReference type="FunFam" id="3.40.50.720:FF:000042">
    <property type="entry name" value="Trk system potassium transporter TrkA"/>
    <property type="match status" value="1"/>
</dbReference>
<keyword evidence="3" id="KW-0633">Potassium transport</keyword>
<organism evidence="10 11">
    <name type="scientific">Pseudomonas deceptionensis</name>
    <dbReference type="NCBI Taxonomy" id="882211"/>
    <lineage>
        <taxon>Bacteria</taxon>
        <taxon>Pseudomonadati</taxon>
        <taxon>Pseudomonadota</taxon>
        <taxon>Gammaproteobacteria</taxon>
        <taxon>Pseudomonadales</taxon>
        <taxon>Pseudomonadaceae</taxon>
        <taxon>Pseudomonas</taxon>
    </lineage>
</organism>
<evidence type="ECO:0000256" key="3">
    <source>
        <dbReference type="ARBA" id="ARBA00022538"/>
    </source>
</evidence>
<dbReference type="OrthoDB" id="9775180at2"/>
<evidence type="ECO:0000256" key="5">
    <source>
        <dbReference type="ARBA" id="ARBA00022958"/>
    </source>
</evidence>
<evidence type="ECO:0000256" key="6">
    <source>
        <dbReference type="ARBA" id="ARBA00023027"/>
    </source>
</evidence>
<dbReference type="InterPro" id="IPR003148">
    <property type="entry name" value="RCK_N"/>
</dbReference>
<evidence type="ECO:0000256" key="4">
    <source>
        <dbReference type="ARBA" id="ARBA00022737"/>
    </source>
</evidence>
<dbReference type="AlphaFoldDB" id="A0A0J6G744"/>
<evidence type="ECO:0000256" key="7">
    <source>
        <dbReference type="ARBA" id="ARBA00023065"/>
    </source>
</evidence>
<keyword evidence="5" id="KW-0630">Potassium</keyword>
<keyword evidence="4" id="KW-0677">Repeat</keyword>
<dbReference type="NCBIfam" id="NF007030">
    <property type="entry name" value="PRK09496.1-1"/>
    <property type="match status" value="1"/>
</dbReference>
<protein>
    <recommendedName>
        <fullName evidence="1">Trk system potassium uptake protein TrkA</fullName>
    </recommendedName>
</protein>
<dbReference type="EMBL" id="FNUD01000002">
    <property type="protein sequence ID" value="SEE44146.1"/>
    <property type="molecule type" value="Genomic_DNA"/>
</dbReference>
<evidence type="ECO:0000256" key="2">
    <source>
        <dbReference type="ARBA" id="ARBA00022448"/>
    </source>
</evidence>
<dbReference type="RefSeq" id="WP_048362207.1">
    <property type="nucleotide sequence ID" value="NZ_FNUD01000002.1"/>
</dbReference>
<feature type="domain" description="RCK C-terminal" evidence="9">
    <location>
        <begin position="368"/>
        <end position="453"/>
    </location>
</feature>
<feature type="domain" description="RCK N-terminal" evidence="8">
    <location>
        <begin position="232"/>
        <end position="348"/>
    </location>
</feature>
<comment type="caution">
    <text evidence="10">The sequence shown here is derived from an EMBL/GenBank/DDBJ whole genome shotgun (WGS) entry which is preliminary data.</text>
</comment>
<dbReference type="PRINTS" id="PR00335">
    <property type="entry name" value="KUPTAKETRKA"/>
</dbReference>
<dbReference type="FunFam" id="3.40.50.720:FF:000027">
    <property type="entry name" value="Trk system potassium transporter TrkA"/>
    <property type="match status" value="1"/>
</dbReference>
<dbReference type="InterPro" id="IPR006037">
    <property type="entry name" value="RCK_C"/>
</dbReference>
<dbReference type="PANTHER" id="PTHR43833">
    <property type="entry name" value="POTASSIUM CHANNEL PROTEIN 2-RELATED-RELATED"/>
    <property type="match status" value="1"/>
</dbReference>
<evidence type="ECO:0000256" key="1">
    <source>
        <dbReference type="ARBA" id="ARBA00017378"/>
    </source>
</evidence>
<dbReference type="NCBIfam" id="NF007031">
    <property type="entry name" value="PRK09496.1-2"/>
    <property type="match status" value="1"/>
</dbReference>
<dbReference type="SUPFAM" id="SSF116726">
    <property type="entry name" value="TrkA C-terminal domain-like"/>
    <property type="match status" value="2"/>
</dbReference>
<dbReference type="SUPFAM" id="SSF51735">
    <property type="entry name" value="NAD(P)-binding Rossmann-fold domains"/>
    <property type="match status" value="2"/>
</dbReference>